<comment type="caution">
    <text evidence="2">The sequence shown here is derived from an EMBL/GenBank/DDBJ whole genome shotgun (WGS) entry which is preliminary data.</text>
</comment>
<reference evidence="2 3" key="1">
    <citation type="journal article" date="2018" name="IMA Fungus">
        <title>IMA Genome-F 9: Draft genome sequence of Annulohypoxylon stygium, Aspergillus mulundensis, Berkeleyomyces basicola (syn. Thielaviopsis basicola), Ceratocystis smalleyi, two Cercospora beticola strains, Coleophoma cylindrospora, Fusarium fracticaudum, Phialophora cf. hyalina, and Morchella septimelata.</title>
        <authorList>
            <person name="Wingfield B.D."/>
            <person name="Bills G.F."/>
            <person name="Dong Y."/>
            <person name="Huang W."/>
            <person name="Nel W.J."/>
            <person name="Swalarsk-Parry B.S."/>
            <person name="Vaghefi N."/>
            <person name="Wilken P.M."/>
            <person name="An Z."/>
            <person name="de Beer Z.W."/>
            <person name="De Vos L."/>
            <person name="Chen L."/>
            <person name="Duong T.A."/>
            <person name="Gao Y."/>
            <person name="Hammerbacher A."/>
            <person name="Kikkert J.R."/>
            <person name="Li Y."/>
            <person name="Li H."/>
            <person name="Li K."/>
            <person name="Li Q."/>
            <person name="Liu X."/>
            <person name="Ma X."/>
            <person name="Naidoo K."/>
            <person name="Pethybridge S.J."/>
            <person name="Sun J."/>
            <person name="Steenkamp E.T."/>
            <person name="van der Nest M.A."/>
            <person name="van Wyk S."/>
            <person name="Wingfield M.J."/>
            <person name="Xiong C."/>
            <person name="Yue Q."/>
            <person name="Zhang X."/>
        </authorList>
    </citation>
    <scope>NUCLEOTIDE SEQUENCE [LARGE SCALE GENOMIC DNA]</scope>
    <source>
        <strain evidence="2 3">BP 5553</strain>
    </source>
</reference>
<name>A0A370TRJ5_9HELO</name>
<sequence>MEDNWYLNRDASRRNLPSSSETHVTDEVDLLSPGFVTTPPPRPSPTPATMGPPPPPRPSPPLAARPKPNGYVCPPEGINGHHIHPFFTPPPCLGPIELALRPKPLALQGAQTSSIALPAVQQEQGCDTVAKPAFDNNAQPEGTKPSSNDGPSASTPDSGTSTGQATDSHTEEEGASAITSSLDAAKHENLLLFQRSRFYIAPRDSSYYQQQSRR</sequence>
<keyword evidence="3" id="KW-1185">Reference proteome</keyword>
<protein>
    <submittedName>
        <fullName evidence="2">Uncharacterized protein</fullName>
    </submittedName>
</protein>
<feature type="region of interest" description="Disordered" evidence="1">
    <location>
        <begin position="1"/>
        <end position="73"/>
    </location>
</feature>
<organism evidence="2 3">
    <name type="scientific">Venustampulla echinocandica</name>
    <dbReference type="NCBI Taxonomy" id="2656787"/>
    <lineage>
        <taxon>Eukaryota</taxon>
        <taxon>Fungi</taxon>
        <taxon>Dikarya</taxon>
        <taxon>Ascomycota</taxon>
        <taxon>Pezizomycotina</taxon>
        <taxon>Leotiomycetes</taxon>
        <taxon>Helotiales</taxon>
        <taxon>Pleuroascaceae</taxon>
        <taxon>Venustampulla</taxon>
    </lineage>
</organism>
<evidence type="ECO:0000313" key="3">
    <source>
        <dbReference type="Proteomes" id="UP000254866"/>
    </source>
</evidence>
<dbReference type="AlphaFoldDB" id="A0A370TRJ5"/>
<gene>
    <name evidence="2" type="ORF">BP5553_05557</name>
</gene>
<feature type="region of interest" description="Disordered" evidence="1">
    <location>
        <begin position="121"/>
        <end position="181"/>
    </location>
</feature>
<evidence type="ECO:0000313" key="2">
    <source>
        <dbReference type="EMBL" id="RDL38124.1"/>
    </source>
</evidence>
<proteinExistence type="predicted"/>
<dbReference type="RefSeq" id="XP_031870780.1">
    <property type="nucleotide sequence ID" value="XM_032014180.1"/>
</dbReference>
<dbReference type="GeneID" id="43598406"/>
<evidence type="ECO:0000256" key="1">
    <source>
        <dbReference type="SAM" id="MobiDB-lite"/>
    </source>
</evidence>
<dbReference type="EMBL" id="NPIC01000003">
    <property type="protein sequence ID" value="RDL38124.1"/>
    <property type="molecule type" value="Genomic_DNA"/>
</dbReference>
<dbReference type="Proteomes" id="UP000254866">
    <property type="component" value="Unassembled WGS sequence"/>
</dbReference>
<feature type="compositionally biased region" description="Polar residues" evidence="1">
    <location>
        <begin position="136"/>
        <end position="167"/>
    </location>
</feature>
<accession>A0A370TRJ5</accession>
<feature type="compositionally biased region" description="Pro residues" evidence="1">
    <location>
        <begin position="38"/>
        <end position="63"/>
    </location>
</feature>